<comment type="caution">
    <text evidence="2">The sequence shown here is derived from an EMBL/GenBank/DDBJ whole genome shotgun (WGS) entry which is preliminary data.</text>
</comment>
<evidence type="ECO:0000259" key="1">
    <source>
        <dbReference type="Pfam" id="PF00557"/>
    </source>
</evidence>
<reference evidence="3" key="1">
    <citation type="journal article" date="2019" name="Int. J. Syst. Evol. Microbiol.">
        <title>The Global Catalogue of Microorganisms (GCM) 10K type strain sequencing project: providing services to taxonomists for standard genome sequencing and annotation.</title>
        <authorList>
            <consortium name="The Broad Institute Genomics Platform"/>
            <consortium name="The Broad Institute Genome Sequencing Center for Infectious Disease"/>
            <person name="Wu L."/>
            <person name="Ma J."/>
        </authorList>
    </citation>
    <scope>NUCLEOTIDE SEQUENCE [LARGE SCALE GENOMIC DNA]</scope>
    <source>
        <strain evidence="3">JCM 15443</strain>
    </source>
</reference>
<dbReference type="PANTHER" id="PTHR46112">
    <property type="entry name" value="AMINOPEPTIDASE"/>
    <property type="match status" value="1"/>
</dbReference>
<dbReference type="EMBL" id="BMOM01000020">
    <property type="protein sequence ID" value="GGM14230.1"/>
    <property type="molecule type" value="Genomic_DNA"/>
</dbReference>
<dbReference type="PANTHER" id="PTHR46112:SF3">
    <property type="entry name" value="AMINOPEPTIDASE YPDF"/>
    <property type="match status" value="1"/>
</dbReference>
<organism evidence="2 3">
    <name type="scientific">Deinococcus aerophilus</name>
    <dbReference type="NCBI Taxonomy" id="522488"/>
    <lineage>
        <taxon>Bacteria</taxon>
        <taxon>Thermotogati</taxon>
        <taxon>Deinococcota</taxon>
        <taxon>Deinococci</taxon>
        <taxon>Deinococcales</taxon>
        <taxon>Deinococcaceae</taxon>
        <taxon>Deinococcus</taxon>
    </lineage>
</organism>
<sequence>MTSAPPDLARTSPVDRLRATLQPTELDGWLIYDFQGLNPHARRVLDLPAGAFLTRRFFVYVPRQGRAVLLHNHIEGGTWSEITRGWDIERRAFGSHQELDAALGAVVAGQRVAMEYSPDGAVPYVSRVDAGTVERVRAAGAREITSSADLLQSFLAWSPEDLTAHQRAAAVLMRAKDDAFWLIHERLKVGESISELEVQAKIMDAIAGAGMSAGHPVNVSFGVNAADSHYEPGGDKNAVLQPGQCVLIDLWAQEPGRPFADVTWVGYAGEPSAAYLEAWTAVCAARDTALKLLQERFDTEGWGQLQGWEPDRAARDAMGPVWGPHFLHRTGHDLGVQIHGAGANLDDYETRDTRRLTLGLAVTVEPGTYPAAQGFGIRTEVDVYLSAQGPHITTDLQRRPFVLGQGEWAAVRAAGYGEG</sequence>
<dbReference type="Pfam" id="PF00557">
    <property type="entry name" value="Peptidase_M24"/>
    <property type="match status" value="1"/>
</dbReference>
<dbReference type="InterPro" id="IPR036005">
    <property type="entry name" value="Creatinase/aminopeptidase-like"/>
</dbReference>
<dbReference type="RefSeq" id="WP_188904558.1">
    <property type="nucleotide sequence ID" value="NZ_BMOM01000020.1"/>
</dbReference>
<proteinExistence type="predicted"/>
<dbReference type="Proteomes" id="UP000661918">
    <property type="component" value="Unassembled WGS sequence"/>
</dbReference>
<keyword evidence="3" id="KW-1185">Reference proteome</keyword>
<name>A0ABQ2GVX4_9DEIO</name>
<evidence type="ECO:0000313" key="2">
    <source>
        <dbReference type="EMBL" id="GGM14230.1"/>
    </source>
</evidence>
<dbReference type="SUPFAM" id="SSF55920">
    <property type="entry name" value="Creatinase/aminopeptidase"/>
    <property type="match status" value="1"/>
</dbReference>
<dbReference type="CDD" id="cd01066">
    <property type="entry name" value="APP_MetAP"/>
    <property type="match status" value="1"/>
</dbReference>
<evidence type="ECO:0000313" key="3">
    <source>
        <dbReference type="Proteomes" id="UP000661918"/>
    </source>
</evidence>
<accession>A0ABQ2GVX4</accession>
<gene>
    <name evidence="2" type="ORF">GCM10010841_23550</name>
</gene>
<dbReference type="Gene3D" id="3.90.230.10">
    <property type="entry name" value="Creatinase/methionine aminopeptidase superfamily"/>
    <property type="match status" value="1"/>
</dbReference>
<protein>
    <recommendedName>
        <fullName evidence="1">Peptidase M24 domain-containing protein</fullName>
    </recommendedName>
</protein>
<dbReference type="InterPro" id="IPR050659">
    <property type="entry name" value="Peptidase_M24B"/>
</dbReference>
<dbReference type="InterPro" id="IPR000994">
    <property type="entry name" value="Pept_M24"/>
</dbReference>
<feature type="domain" description="Peptidase M24" evidence="1">
    <location>
        <begin position="168"/>
        <end position="385"/>
    </location>
</feature>